<evidence type="ECO:0000313" key="5">
    <source>
        <dbReference type="Proteomes" id="UP000315750"/>
    </source>
</evidence>
<feature type="coiled-coil region" evidence="1">
    <location>
        <begin position="85"/>
        <end position="112"/>
    </location>
</feature>
<evidence type="ECO:0000313" key="4">
    <source>
        <dbReference type="EMBL" id="QDU58560.1"/>
    </source>
</evidence>
<dbReference type="OrthoDB" id="279164at2"/>
<reference evidence="4 5" key="1">
    <citation type="submission" date="2019-02" db="EMBL/GenBank/DDBJ databases">
        <title>Deep-cultivation of Planctomycetes and their phenomic and genomic characterization uncovers novel biology.</title>
        <authorList>
            <person name="Wiegand S."/>
            <person name="Jogler M."/>
            <person name="Boedeker C."/>
            <person name="Pinto D."/>
            <person name="Vollmers J."/>
            <person name="Rivas-Marin E."/>
            <person name="Kohn T."/>
            <person name="Peeters S.H."/>
            <person name="Heuer A."/>
            <person name="Rast P."/>
            <person name="Oberbeckmann S."/>
            <person name="Bunk B."/>
            <person name="Jeske O."/>
            <person name="Meyerdierks A."/>
            <person name="Storesund J.E."/>
            <person name="Kallscheuer N."/>
            <person name="Luecker S."/>
            <person name="Lage O.M."/>
            <person name="Pohl T."/>
            <person name="Merkel B.J."/>
            <person name="Hornburger P."/>
            <person name="Mueller R.-W."/>
            <person name="Bruemmer F."/>
            <person name="Labrenz M."/>
            <person name="Spormann A.M."/>
            <person name="Op den Camp H."/>
            <person name="Overmann J."/>
            <person name="Amann R."/>
            <person name="Jetten M.S.M."/>
            <person name="Mascher T."/>
            <person name="Medema M.H."/>
            <person name="Devos D.P."/>
            <person name="Kaster A.-K."/>
            <person name="Ovreas L."/>
            <person name="Rohde M."/>
            <person name="Galperin M.Y."/>
            <person name="Jogler C."/>
        </authorList>
    </citation>
    <scope>NUCLEOTIDE SEQUENCE [LARGE SCALE GENOMIC DNA]</scope>
    <source>
        <strain evidence="4 5">Pan181</strain>
    </source>
</reference>
<feature type="compositionally biased region" description="Basic and acidic residues" evidence="2">
    <location>
        <begin position="38"/>
        <end position="56"/>
    </location>
</feature>
<keyword evidence="3" id="KW-1133">Transmembrane helix</keyword>
<keyword evidence="3" id="KW-0472">Membrane</keyword>
<accession>A0A518AV24</accession>
<protein>
    <submittedName>
        <fullName evidence="4">Uncharacterized protein</fullName>
    </submittedName>
</protein>
<proteinExistence type="predicted"/>
<dbReference type="EMBL" id="CP036278">
    <property type="protein sequence ID" value="QDU58560.1"/>
    <property type="molecule type" value="Genomic_DNA"/>
</dbReference>
<keyword evidence="3" id="KW-0812">Transmembrane</keyword>
<evidence type="ECO:0000256" key="2">
    <source>
        <dbReference type="SAM" id="MobiDB-lite"/>
    </source>
</evidence>
<dbReference type="RefSeq" id="WP_145250713.1">
    <property type="nucleotide sequence ID" value="NZ_CP036278.1"/>
</dbReference>
<sequence>MLLAQFAPILMFVAGIALMTMILLRRTYRTIGRRRKFDSRPIDAQPRPKSEWDGAKADSTAVIERQRVELAEMSRDVNGQLDTKIMILRELMTQSQQQITRLEQLLQESEVASGDARLR</sequence>
<keyword evidence="1" id="KW-0175">Coiled coil</keyword>
<dbReference type="AlphaFoldDB" id="A0A518AV24"/>
<name>A0A518AV24_9BACT</name>
<dbReference type="KEGG" id="amuc:Pan181_47990"/>
<keyword evidence="5" id="KW-1185">Reference proteome</keyword>
<evidence type="ECO:0000256" key="1">
    <source>
        <dbReference type="SAM" id="Coils"/>
    </source>
</evidence>
<evidence type="ECO:0000256" key="3">
    <source>
        <dbReference type="SAM" id="Phobius"/>
    </source>
</evidence>
<feature type="transmembrane region" description="Helical" evidence="3">
    <location>
        <begin position="6"/>
        <end position="24"/>
    </location>
</feature>
<feature type="region of interest" description="Disordered" evidence="2">
    <location>
        <begin position="36"/>
        <end position="57"/>
    </location>
</feature>
<gene>
    <name evidence="4" type="ORF">Pan181_47990</name>
</gene>
<organism evidence="4 5">
    <name type="scientific">Aeoliella mucimassa</name>
    <dbReference type="NCBI Taxonomy" id="2527972"/>
    <lineage>
        <taxon>Bacteria</taxon>
        <taxon>Pseudomonadati</taxon>
        <taxon>Planctomycetota</taxon>
        <taxon>Planctomycetia</taxon>
        <taxon>Pirellulales</taxon>
        <taxon>Lacipirellulaceae</taxon>
        <taxon>Aeoliella</taxon>
    </lineage>
</organism>
<dbReference type="Proteomes" id="UP000315750">
    <property type="component" value="Chromosome"/>
</dbReference>